<feature type="coiled-coil region" evidence="7">
    <location>
        <begin position="522"/>
        <end position="583"/>
    </location>
</feature>
<keyword evidence="4 7" id="KW-0175">Coiled coil</keyword>
<keyword evidence="3" id="KW-0498">Mitosis</keyword>
<feature type="region of interest" description="Disordered" evidence="8">
    <location>
        <begin position="963"/>
        <end position="985"/>
    </location>
</feature>
<feature type="compositionally biased region" description="Basic and acidic residues" evidence="8">
    <location>
        <begin position="224"/>
        <end position="243"/>
    </location>
</feature>
<dbReference type="Gene3D" id="3.40.50.300">
    <property type="entry name" value="P-loop containing nucleotide triphosphate hydrolases"/>
    <property type="match status" value="1"/>
</dbReference>
<feature type="coiled-coil region" evidence="7">
    <location>
        <begin position="607"/>
        <end position="697"/>
    </location>
</feature>
<dbReference type="SUPFAM" id="SSF75553">
    <property type="entry name" value="Smc hinge domain"/>
    <property type="match status" value="1"/>
</dbReference>
<organism evidence="10">
    <name type="scientific">Dunaliella tertiolecta</name>
    <name type="common">Green alga</name>
    <dbReference type="NCBI Taxonomy" id="3047"/>
    <lineage>
        <taxon>Eukaryota</taxon>
        <taxon>Viridiplantae</taxon>
        <taxon>Chlorophyta</taxon>
        <taxon>core chlorophytes</taxon>
        <taxon>Chlorophyceae</taxon>
        <taxon>CS clade</taxon>
        <taxon>Chlamydomonadales</taxon>
        <taxon>Dunaliellaceae</taxon>
        <taxon>Dunaliella</taxon>
    </lineage>
</organism>
<dbReference type="InterPro" id="IPR036277">
    <property type="entry name" value="SMC_hinge_sf"/>
</dbReference>
<dbReference type="PIRSF" id="PIRSF005719">
    <property type="entry name" value="SMC"/>
    <property type="match status" value="1"/>
</dbReference>
<dbReference type="Pfam" id="PF06470">
    <property type="entry name" value="SMC_hinge"/>
    <property type="match status" value="1"/>
</dbReference>
<feature type="compositionally biased region" description="Basic and acidic residues" evidence="8">
    <location>
        <begin position="974"/>
        <end position="983"/>
    </location>
</feature>
<feature type="compositionally biased region" description="Basic and acidic residues" evidence="8">
    <location>
        <begin position="160"/>
        <end position="177"/>
    </location>
</feature>
<dbReference type="InterPro" id="IPR010935">
    <property type="entry name" value="SMC_hinge"/>
</dbReference>
<feature type="region of interest" description="Disordered" evidence="8">
    <location>
        <begin position="725"/>
        <end position="759"/>
    </location>
</feature>
<evidence type="ECO:0000256" key="2">
    <source>
        <dbReference type="ARBA" id="ARBA00022618"/>
    </source>
</evidence>
<evidence type="ECO:0000259" key="9">
    <source>
        <dbReference type="SMART" id="SM00968"/>
    </source>
</evidence>
<feature type="region of interest" description="Disordered" evidence="8">
    <location>
        <begin position="215"/>
        <end position="243"/>
    </location>
</feature>
<dbReference type="EMBL" id="HBIP01021313">
    <property type="protein sequence ID" value="CAE0497638.1"/>
    <property type="molecule type" value="Transcribed_RNA"/>
</dbReference>
<evidence type="ECO:0000256" key="8">
    <source>
        <dbReference type="SAM" id="MobiDB-lite"/>
    </source>
</evidence>
<feature type="region of interest" description="Disordered" evidence="8">
    <location>
        <begin position="160"/>
        <end position="186"/>
    </location>
</feature>
<dbReference type="GO" id="GO:0003677">
    <property type="term" value="F:DNA binding"/>
    <property type="evidence" value="ECO:0007669"/>
    <property type="project" value="TreeGrafter"/>
</dbReference>
<dbReference type="Gene3D" id="3.30.70.1620">
    <property type="match status" value="1"/>
</dbReference>
<comment type="subcellular location">
    <subcellularLocation>
        <location evidence="1">Nucleus</location>
    </subcellularLocation>
</comment>
<accession>A0A7S3QZ56</accession>
<dbReference type="GO" id="GO:0007062">
    <property type="term" value="P:sister chromatid cohesion"/>
    <property type="evidence" value="ECO:0007669"/>
    <property type="project" value="TreeGrafter"/>
</dbReference>
<evidence type="ECO:0000256" key="5">
    <source>
        <dbReference type="ARBA" id="ARBA00023242"/>
    </source>
</evidence>
<keyword evidence="6" id="KW-0131">Cell cycle</keyword>
<dbReference type="GO" id="GO:0051301">
    <property type="term" value="P:cell division"/>
    <property type="evidence" value="ECO:0007669"/>
    <property type="project" value="UniProtKB-KW"/>
</dbReference>
<sequence>MKTDRDAALKESKQLQDAAAKVLRDHETFEEQVEGLKRKQAGCAKERMLQEKKVKKLQGEKDKKSPPMVRAKEESMRLTKRIRTGEKELSELEGKAEVVRQRVESLNRELKGIDKARKKLEADARSYYQQHTRRAGANLNSREVQEEYAQIKLQVAEKTAKLASERDTLSTRKKASEDALQQAEAGLEALRSRSQSLRAQAAEARERASAATQAAAAARRDHKARTSERAKIEDQLRKSSSEREFVTKKLEEVEARLQDARSDRKAAGREKKHKEALDALKRMYPSSVYGRLHELGDVMQRQYHLALTVAMGRDQDSVFVDNERTARDAITYLKDQKVPSMTFVPLATCKVKMINERLRSLRGTARLAVDMVQPIRPEMARAFQYAFGNTLVCDGVEEAQDLAFNRGERHKVVSKDGTLFNKAGYITGGSAGNLEERARRWDEKVVDDLKAQREELASRLRALASPGELRERMAAITSELLELDARAAYNDAESQHTSGHADKMDAQAQEVEAEISSKEPQVEQLREAVQHLEEQMQVFNDRVNDIADRLFKPFSERLGLSSIREYEEQHQEFEARTEAEKARLTAQETKIKNQLGYEQGRDLQTPLQKRRDDLDRDKARLEQVQQEVAAAQQALEETDRKIKEVQEAVRAASIEQDKVDADLKDLRKRHGSLATEAAKYARQKAAAEGAAAAAEQKAKDLIASAALDQLPVPRVGGSTILSDEGAAAAGAGEEGEGAEPMDVDGEAGPSTGPSSRGGAGSATLYSIDFSGLKVPKSAKDREATLRELQEAIDAAAADLEGRSPNLRAVEQYDTVKEKEKEMNAVLEEAKREAHSAQAGFNTTRDARTQAFLDAFNHISNEIDVIYKELTRSSMHPLGGNAYLSLEDQDEPYQAGIKYTAMPPTKRFRDMEQLSGGEKTVAALALLFAIHSYRPSPFFVLDEVDAALDATNVARVAHYIRDKTRGLGNNDNNEAEQRGVETDRGPSSFQSIVISLKDIFYEKADALVGVARDVDGACSRTFTFDLSAFGEPQPAED</sequence>
<feature type="region of interest" description="Disordered" evidence="8">
    <location>
        <begin position="52"/>
        <end position="78"/>
    </location>
</feature>
<dbReference type="GO" id="GO:0005634">
    <property type="term" value="C:nucleus"/>
    <property type="evidence" value="ECO:0007669"/>
    <property type="project" value="UniProtKB-SubCell"/>
</dbReference>
<evidence type="ECO:0000256" key="1">
    <source>
        <dbReference type="ARBA" id="ARBA00004123"/>
    </source>
</evidence>
<feature type="domain" description="SMC hinge" evidence="9">
    <location>
        <begin position="286"/>
        <end position="403"/>
    </location>
</feature>
<reference evidence="10" key="1">
    <citation type="submission" date="2021-01" db="EMBL/GenBank/DDBJ databases">
        <authorList>
            <person name="Corre E."/>
            <person name="Pelletier E."/>
            <person name="Niang G."/>
            <person name="Scheremetjew M."/>
            <person name="Finn R."/>
            <person name="Kale V."/>
            <person name="Holt S."/>
            <person name="Cochrane G."/>
            <person name="Meng A."/>
            <person name="Brown T."/>
            <person name="Cohen L."/>
        </authorList>
    </citation>
    <scope>NUCLEOTIDE SEQUENCE</scope>
    <source>
        <strain evidence="10">CCMP1320</strain>
    </source>
</reference>
<keyword evidence="2" id="KW-0132">Cell division</keyword>
<evidence type="ECO:0000256" key="4">
    <source>
        <dbReference type="ARBA" id="ARBA00023054"/>
    </source>
</evidence>
<dbReference type="SUPFAM" id="SSF52540">
    <property type="entry name" value="P-loop containing nucleoside triphosphate hydrolases"/>
    <property type="match status" value="1"/>
</dbReference>
<dbReference type="Pfam" id="PF02463">
    <property type="entry name" value="SMC_N"/>
    <property type="match status" value="1"/>
</dbReference>
<evidence type="ECO:0000256" key="3">
    <source>
        <dbReference type="ARBA" id="ARBA00022776"/>
    </source>
</evidence>
<dbReference type="GO" id="GO:0008278">
    <property type="term" value="C:cohesin complex"/>
    <property type="evidence" value="ECO:0007669"/>
    <property type="project" value="TreeGrafter"/>
</dbReference>
<gene>
    <name evidence="10" type="ORF">DTER00134_LOCUS12711</name>
</gene>
<proteinExistence type="predicted"/>
<keyword evidence="5" id="KW-0539">Nucleus</keyword>
<evidence type="ECO:0000313" key="10">
    <source>
        <dbReference type="EMBL" id="CAE0497638.1"/>
    </source>
</evidence>
<evidence type="ECO:0000256" key="7">
    <source>
        <dbReference type="SAM" id="Coils"/>
    </source>
</evidence>
<name>A0A7S3QZ56_DUNTE</name>
<feature type="coiled-coil region" evidence="7">
    <location>
        <begin position="778"/>
        <end position="832"/>
    </location>
</feature>
<dbReference type="PANTHER" id="PTHR18937">
    <property type="entry name" value="STRUCTURAL MAINTENANCE OF CHROMOSOMES SMC FAMILY MEMBER"/>
    <property type="match status" value="1"/>
</dbReference>
<dbReference type="InterPro" id="IPR003395">
    <property type="entry name" value="RecF/RecN/SMC_N"/>
</dbReference>
<dbReference type="PANTHER" id="PTHR18937:SF12">
    <property type="entry name" value="STRUCTURAL MAINTENANCE OF CHROMOSOMES PROTEIN"/>
    <property type="match status" value="1"/>
</dbReference>
<dbReference type="SMART" id="SM00968">
    <property type="entry name" value="SMC_hinge"/>
    <property type="match status" value="1"/>
</dbReference>
<dbReference type="GO" id="GO:0016887">
    <property type="term" value="F:ATP hydrolysis activity"/>
    <property type="evidence" value="ECO:0007669"/>
    <property type="project" value="InterPro"/>
</dbReference>
<dbReference type="AlphaFoldDB" id="A0A7S3QZ56"/>
<dbReference type="Gene3D" id="1.20.1060.20">
    <property type="match status" value="1"/>
</dbReference>
<feature type="compositionally biased region" description="Acidic residues" evidence="8">
    <location>
        <begin position="733"/>
        <end position="745"/>
    </location>
</feature>
<protein>
    <recommendedName>
        <fullName evidence="9">SMC hinge domain-containing protein</fullName>
    </recommendedName>
</protein>
<dbReference type="InterPro" id="IPR027417">
    <property type="entry name" value="P-loop_NTPase"/>
</dbReference>
<dbReference type="InterPro" id="IPR024704">
    <property type="entry name" value="SMC"/>
</dbReference>
<evidence type="ECO:0000256" key="6">
    <source>
        <dbReference type="ARBA" id="ARBA00023306"/>
    </source>
</evidence>
<dbReference type="GO" id="GO:0005524">
    <property type="term" value="F:ATP binding"/>
    <property type="evidence" value="ECO:0007669"/>
    <property type="project" value="InterPro"/>
</dbReference>